<organism evidence="11 12">
    <name type="scientific">Candidatus Magasanikbacteria bacterium CG_4_9_14_0_2_um_filter_42_11</name>
    <dbReference type="NCBI Taxonomy" id="1974643"/>
    <lineage>
        <taxon>Bacteria</taxon>
        <taxon>Candidatus Magasanikiibacteriota</taxon>
    </lineage>
</organism>
<dbReference type="SUPFAM" id="SSF52943">
    <property type="entry name" value="ATP synthase (F1-ATPase), gamma subunit"/>
    <property type="match status" value="1"/>
</dbReference>
<dbReference type="GO" id="GO:0005886">
    <property type="term" value="C:plasma membrane"/>
    <property type="evidence" value="ECO:0007669"/>
    <property type="project" value="UniProtKB-SubCell"/>
</dbReference>
<evidence type="ECO:0000256" key="8">
    <source>
        <dbReference type="ARBA" id="ARBA00023196"/>
    </source>
</evidence>
<keyword evidence="10" id="KW-1003">Cell membrane</keyword>
<evidence type="ECO:0000256" key="1">
    <source>
        <dbReference type="ARBA" id="ARBA00003456"/>
    </source>
</evidence>
<evidence type="ECO:0000256" key="4">
    <source>
        <dbReference type="ARBA" id="ARBA00022448"/>
    </source>
</evidence>
<dbReference type="Gene3D" id="3.40.1380.10">
    <property type="match status" value="1"/>
</dbReference>
<keyword evidence="8 10" id="KW-0139">CF(1)</keyword>
<keyword evidence="7 10" id="KW-0472">Membrane</keyword>
<dbReference type="GO" id="GO:0005524">
    <property type="term" value="F:ATP binding"/>
    <property type="evidence" value="ECO:0007669"/>
    <property type="project" value="UniProtKB-UniRule"/>
</dbReference>
<evidence type="ECO:0000256" key="9">
    <source>
        <dbReference type="ARBA" id="ARBA00023310"/>
    </source>
</evidence>
<dbReference type="EMBL" id="PFRH01000017">
    <property type="protein sequence ID" value="PJC52899.1"/>
    <property type="molecule type" value="Genomic_DNA"/>
</dbReference>
<dbReference type="PRINTS" id="PR00126">
    <property type="entry name" value="ATPASEGAMMA"/>
</dbReference>
<evidence type="ECO:0000256" key="10">
    <source>
        <dbReference type="HAMAP-Rule" id="MF_00815"/>
    </source>
</evidence>
<comment type="subcellular location">
    <subcellularLocation>
        <location evidence="10">Cell membrane</location>
        <topology evidence="10">Peripheral membrane protein</topology>
    </subcellularLocation>
    <subcellularLocation>
        <location evidence="2">Membrane</location>
        <topology evidence="2">Peripheral membrane protein</topology>
    </subcellularLocation>
</comment>
<dbReference type="Proteomes" id="UP000231456">
    <property type="component" value="Unassembled WGS sequence"/>
</dbReference>
<evidence type="ECO:0000313" key="11">
    <source>
        <dbReference type="EMBL" id="PJC52899.1"/>
    </source>
</evidence>
<keyword evidence="9 10" id="KW-0066">ATP synthesis</keyword>
<evidence type="ECO:0000256" key="7">
    <source>
        <dbReference type="ARBA" id="ARBA00023136"/>
    </source>
</evidence>
<dbReference type="Gene3D" id="1.10.287.80">
    <property type="entry name" value="ATP synthase, gamma subunit, helix hairpin domain"/>
    <property type="match status" value="2"/>
</dbReference>
<keyword evidence="4 10" id="KW-0813">Transport</keyword>
<comment type="caution">
    <text evidence="11">The sequence shown here is derived from an EMBL/GenBank/DDBJ whole genome shotgun (WGS) entry which is preliminary data.</text>
</comment>
<comment type="similarity">
    <text evidence="3 10">Belongs to the ATPase gamma chain family.</text>
</comment>
<dbReference type="PROSITE" id="PS00153">
    <property type="entry name" value="ATPASE_GAMMA"/>
    <property type="match status" value="1"/>
</dbReference>
<dbReference type="InterPro" id="IPR023632">
    <property type="entry name" value="ATP_synth_F1_gsu_CS"/>
</dbReference>
<reference evidence="12" key="1">
    <citation type="submission" date="2017-09" db="EMBL/GenBank/DDBJ databases">
        <title>Depth-based differentiation of microbial function through sediment-hosted aquifers and enrichment of novel symbionts in the deep terrestrial subsurface.</title>
        <authorList>
            <person name="Probst A.J."/>
            <person name="Ladd B."/>
            <person name="Jarett J.K."/>
            <person name="Geller-Mcgrath D.E."/>
            <person name="Sieber C.M.K."/>
            <person name="Emerson J.B."/>
            <person name="Anantharaman K."/>
            <person name="Thomas B.C."/>
            <person name="Malmstrom R."/>
            <person name="Stieglmeier M."/>
            <person name="Klingl A."/>
            <person name="Woyke T."/>
            <person name="Ryan C.M."/>
            <person name="Banfield J.F."/>
        </authorList>
    </citation>
    <scope>NUCLEOTIDE SEQUENCE [LARGE SCALE GENOMIC DNA]</scope>
</reference>
<dbReference type="GO" id="GO:0045259">
    <property type="term" value="C:proton-transporting ATP synthase complex"/>
    <property type="evidence" value="ECO:0007669"/>
    <property type="project" value="UniProtKB-KW"/>
</dbReference>
<accession>A0A2M8FB34</accession>
<evidence type="ECO:0000256" key="2">
    <source>
        <dbReference type="ARBA" id="ARBA00004170"/>
    </source>
</evidence>
<dbReference type="AlphaFoldDB" id="A0A2M8FB34"/>
<evidence type="ECO:0000256" key="6">
    <source>
        <dbReference type="ARBA" id="ARBA00023065"/>
    </source>
</evidence>
<dbReference type="InterPro" id="IPR000131">
    <property type="entry name" value="ATP_synth_F1_gsu"/>
</dbReference>
<evidence type="ECO:0000256" key="3">
    <source>
        <dbReference type="ARBA" id="ARBA00007681"/>
    </source>
</evidence>
<dbReference type="PANTHER" id="PTHR11693">
    <property type="entry name" value="ATP SYNTHASE GAMMA CHAIN"/>
    <property type="match status" value="1"/>
</dbReference>
<evidence type="ECO:0000256" key="5">
    <source>
        <dbReference type="ARBA" id="ARBA00022781"/>
    </source>
</evidence>
<dbReference type="GO" id="GO:0042777">
    <property type="term" value="P:proton motive force-driven plasma membrane ATP synthesis"/>
    <property type="evidence" value="ECO:0007669"/>
    <property type="project" value="UniProtKB-UniRule"/>
</dbReference>
<dbReference type="CDD" id="cd12151">
    <property type="entry name" value="F1-ATPase_gamma"/>
    <property type="match status" value="1"/>
</dbReference>
<keyword evidence="5 10" id="KW-0375">Hydrogen ion transport</keyword>
<comment type="subunit">
    <text evidence="10">F-type ATPases have 2 components, CF(1) - the catalytic core - and CF(0) - the membrane proton channel. CF(1) has five subunits: alpha(3), beta(3), gamma(1), delta(1), epsilon(1). CF(0) has three main subunits: a, b and c.</text>
</comment>
<dbReference type="PANTHER" id="PTHR11693:SF22">
    <property type="entry name" value="ATP SYNTHASE SUBUNIT GAMMA, MITOCHONDRIAL"/>
    <property type="match status" value="1"/>
</dbReference>
<sequence>MAVNAKAVKSRIKSVTNTKKITKAMEMVSAAKMRKAIESAQHTRLYALLAKELMEHLAHIDEPNIALLEQRPVKRLLAVVVSSNRGLCGSLNTNLFKRLNGLFAEKTNLSMYRNEVSVPVTTSDDFEIDIIAVGKKSVSFGKKHGYDVIAAFDSIPEKPKMEDILPMAHMVIQQFTEKKYDKVVVGYTEFQSSLVQEAKVRQILPLSPFDLEKMIGSDTSAGEMPKESEDFPIESYYLEPDLDTIVDTVMPRLVEIQLYQAILESAASEHSARMVAMKNASENASDMIHELTLAYNKARQAAITQEIAEIAGGAAALE</sequence>
<keyword evidence="6 10" id="KW-0406">Ion transport</keyword>
<protein>
    <recommendedName>
        <fullName evidence="10">ATP synthase gamma chain</fullName>
    </recommendedName>
    <alternativeName>
        <fullName evidence="10">ATP synthase F1 sector gamma subunit</fullName>
    </alternativeName>
    <alternativeName>
        <fullName evidence="10">F-ATPase gamma subunit</fullName>
    </alternativeName>
</protein>
<dbReference type="Pfam" id="PF00231">
    <property type="entry name" value="ATP-synt"/>
    <property type="match status" value="1"/>
</dbReference>
<gene>
    <name evidence="10 11" type="primary">atpG</name>
    <name evidence="11" type="ORF">CO030_00435</name>
</gene>
<dbReference type="HAMAP" id="MF_00815">
    <property type="entry name" value="ATP_synth_gamma_bact"/>
    <property type="match status" value="1"/>
</dbReference>
<dbReference type="NCBIfam" id="TIGR01146">
    <property type="entry name" value="ATPsyn_F1gamma"/>
    <property type="match status" value="1"/>
</dbReference>
<dbReference type="GO" id="GO:0046933">
    <property type="term" value="F:proton-transporting ATP synthase activity, rotational mechanism"/>
    <property type="evidence" value="ECO:0007669"/>
    <property type="project" value="UniProtKB-UniRule"/>
</dbReference>
<evidence type="ECO:0000313" key="12">
    <source>
        <dbReference type="Proteomes" id="UP000231456"/>
    </source>
</evidence>
<proteinExistence type="inferred from homology"/>
<name>A0A2M8FB34_9BACT</name>
<comment type="function">
    <text evidence="1 10">Produces ATP from ADP in the presence of a proton gradient across the membrane. The gamma chain is believed to be important in regulating ATPase activity and the flow of protons through the CF(0) complex.</text>
</comment>
<dbReference type="InterPro" id="IPR035968">
    <property type="entry name" value="ATP_synth_F1_ATPase_gsu"/>
</dbReference>